<gene>
    <name evidence="4" type="ORF">EW142_05015</name>
</gene>
<dbReference type="GO" id="GO:0016020">
    <property type="term" value="C:membrane"/>
    <property type="evidence" value="ECO:0007669"/>
    <property type="project" value="InterPro"/>
</dbReference>
<comment type="caution">
    <text evidence="4">The sequence shown here is derived from an EMBL/GenBank/DDBJ whole genome shotgun (WGS) entry which is preliminary data.</text>
</comment>
<dbReference type="SUPFAM" id="SSF55874">
    <property type="entry name" value="ATPase domain of HSP90 chaperone/DNA topoisomerase II/histidine kinase"/>
    <property type="match status" value="1"/>
</dbReference>
<evidence type="ECO:0000313" key="4">
    <source>
        <dbReference type="EMBL" id="TAI49160.1"/>
    </source>
</evidence>
<proteinExistence type="predicted"/>
<dbReference type="InterPro" id="IPR050640">
    <property type="entry name" value="Bact_2-comp_sensor_kinase"/>
</dbReference>
<reference evidence="4 5" key="1">
    <citation type="submission" date="2019-02" db="EMBL/GenBank/DDBJ databases">
        <title>Draft genome sequence of Muricauda sp. 176CP4-71.</title>
        <authorList>
            <person name="Park J.-S."/>
        </authorList>
    </citation>
    <scope>NUCLEOTIDE SEQUENCE [LARGE SCALE GENOMIC DNA]</scope>
    <source>
        <strain evidence="4 5">176CP4-71</strain>
    </source>
</reference>
<name>A0A4V2HSV2_9FLAO</name>
<dbReference type="InterPro" id="IPR036890">
    <property type="entry name" value="HATPase_C_sf"/>
</dbReference>
<feature type="transmembrane region" description="Helical" evidence="2">
    <location>
        <begin position="81"/>
        <end position="104"/>
    </location>
</feature>
<feature type="transmembrane region" description="Helical" evidence="2">
    <location>
        <begin position="128"/>
        <end position="151"/>
    </location>
</feature>
<keyword evidence="1" id="KW-0175">Coiled coil</keyword>
<organism evidence="4 5">
    <name type="scientific">Flagellimonas allohymeniacidonis</name>
    <dbReference type="NCBI Taxonomy" id="2517819"/>
    <lineage>
        <taxon>Bacteria</taxon>
        <taxon>Pseudomonadati</taxon>
        <taxon>Bacteroidota</taxon>
        <taxon>Flavobacteriia</taxon>
        <taxon>Flavobacteriales</taxon>
        <taxon>Flavobacteriaceae</taxon>
        <taxon>Flagellimonas</taxon>
    </lineage>
</organism>
<dbReference type="PANTHER" id="PTHR34220:SF7">
    <property type="entry name" value="SENSOR HISTIDINE KINASE YPDA"/>
    <property type="match status" value="1"/>
</dbReference>
<sequence length="367" mass="42836">MSLSIKNKKQLLGPATSSHLLFWFLLLSSFTLIQFFKDGNDQSLFLLFLENLKRVPAMLLAVYGFNYYLVPSFYQKRRYLFFALGAFILFYFASAFDRIVNVYLYEPLFRKGPFVQETVSEIFSDVEFLLFGYLPALLTATFAMTLTKMAYEKNEMERERLQLQSDKNQAELDALKSQIHPHFLFNTLNNLYALTVQKSDKAPKMVESLSGMLDYILYQCNEKYVPLENEIELIKNYIELEKIRFGDGIELDCRFDFDRSKYKELKIAPLLLLSIVENAFKHGASGQIRNPKVDIHLYLEKENLFFEVKNTKEINKLPDHTGFTKGIGVANLKQQLQRLYKDYSFESNDLGDMYEVRLRLNTSSSND</sequence>
<dbReference type="OrthoDB" id="9809908at2"/>
<evidence type="ECO:0000256" key="1">
    <source>
        <dbReference type="SAM" id="Coils"/>
    </source>
</evidence>
<keyword evidence="5" id="KW-1185">Reference proteome</keyword>
<dbReference type="PANTHER" id="PTHR34220">
    <property type="entry name" value="SENSOR HISTIDINE KINASE YPDA"/>
    <property type="match status" value="1"/>
</dbReference>
<keyword evidence="2" id="KW-0812">Transmembrane</keyword>
<feature type="transmembrane region" description="Helical" evidence="2">
    <location>
        <begin position="56"/>
        <end position="74"/>
    </location>
</feature>
<evidence type="ECO:0000259" key="3">
    <source>
        <dbReference type="Pfam" id="PF06580"/>
    </source>
</evidence>
<keyword evidence="2" id="KW-0472">Membrane</keyword>
<feature type="domain" description="Signal transduction histidine kinase internal region" evidence="3">
    <location>
        <begin position="170"/>
        <end position="247"/>
    </location>
</feature>
<evidence type="ECO:0000256" key="2">
    <source>
        <dbReference type="SAM" id="Phobius"/>
    </source>
</evidence>
<dbReference type="GO" id="GO:0000155">
    <property type="term" value="F:phosphorelay sensor kinase activity"/>
    <property type="evidence" value="ECO:0007669"/>
    <property type="project" value="InterPro"/>
</dbReference>
<dbReference type="Pfam" id="PF06580">
    <property type="entry name" value="His_kinase"/>
    <property type="match status" value="1"/>
</dbReference>
<evidence type="ECO:0000313" key="5">
    <source>
        <dbReference type="Proteomes" id="UP000291981"/>
    </source>
</evidence>
<protein>
    <recommendedName>
        <fullName evidence="3">Signal transduction histidine kinase internal region domain-containing protein</fullName>
    </recommendedName>
</protein>
<feature type="transmembrane region" description="Helical" evidence="2">
    <location>
        <begin position="20"/>
        <end position="36"/>
    </location>
</feature>
<feature type="coiled-coil region" evidence="1">
    <location>
        <begin position="151"/>
        <end position="178"/>
    </location>
</feature>
<dbReference type="InterPro" id="IPR010559">
    <property type="entry name" value="Sig_transdc_His_kin_internal"/>
</dbReference>
<keyword evidence="2" id="KW-1133">Transmembrane helix</keyword>
<dbReference type="Proteomes" id="UP000291981">
    <property type="component" value="Unassembled WGS sequence"/>
</dbReference>
<dbReference type="EMBL" id="SGIU01000001">
    <property type="protein sequence ID" value="TAI49160.1"/>
    <property type="molecule type" value="Genomic_DNA"/>
</dbReference>
<dbReference type="Gene3D" id="3.30.565.10">
    <property type="entry name" value="Histidine kinase-like ATPase, C-terminal domain"/>
    <property type="match status" value="1"/>
</dbReference>
<accession>A0A4V2HSV2</accession>
<dbReference type="AlphaFoldDB" id="A0A4V2HSV2"/>